<evidence type="ECO:0000256" key="1">
    <source>
        <dbReference type="ARBA" id="ARBA00022553"/>
    </source>
</evidence>
<sequence>MTETESLPVKVLIADHNHVNIRILTKYLTRLGLHSETVNNGKEVLEAYQNDPQSYQCILIKPALPVMSGTESTRLIREFEREGNLNPCSIVWLVPSMSPSPPDLVRQYAVTATMKWPMKLTSFTQVLDEVGIPTTLPETTTDGV</sequence>
<evidence type="ECO:0000256" key="2">
    <source>
        <dbReference type="PROSITE-ProRule" id="PRU00169"/>
    </source>
</evidence>
<dbReference type="PANTHER" id="PTHR43719:SF28">
    <property type="entry name" value="PEROXIDE STRESS-ACTIVATED HISTIDINE KINASE MAK1-RELATED"/>
    <property type="match status" value="1"/>
</dbReference>
<dbReference type="OrthoDB" id="303614at2759"/>
<comment type="caution">
    <text evidence="2">Lacks conserved residue(s) required for the propagation of feature annotation.</text>
</comment>
<dbReference type="PROSITE" id="PS50110">
    <property type="entry name" value="RESPONSE_REGULATORY"/>
    <property type="match status" value="1"/>
</dbReference>
<dbReference type="Pfam" id="PF00072">
    <property type="entry name" value="Response_reg"/>
    <property type="match status" value="1"/>
</dbReference>
<reference evidence="5" key="1">
    <citation type="journal article" date="2014" name="Genome Announc.">
        <title>Draft genome sequence of Colletotrichum sublineola, a destructive pathogen of cultivated sorghum.</title>
        <authorList>
            <person name="Baroncelli R."/>
            <person name="Sanz-Martin J.M."/>
            <person name="Rech G.E."/>
            <person name="Sukno S.A."/>
            <person name="Thon M.R."/>
        </authorList>
    </citation>
    <scope>NUCLEOTIDE SEQUENCE [LARGE SCALE GENOMIC DNA]</scope>
    <source>
        <strain evidence="5">TX430BB</strain>
    </source>
</reference>
<gene>
    <name evidence="4" type="ORF">CSUB01_08974</name>
</gene>
<dbReference type="InterPro" id="IPR050956">
    <property type="entry name" value="2C_system_His_kinase"/>
</dbReference>
<name>A0A066XB12_COLSU</name>
<dbReference type="STRING" id="1173701.A0A066XB12"/>
<dbReference type="InterPro" id="IPR001789">
    <property type="entry name" value="Sig_transdc_resp-reg_receiver"/>
</dbReference>
<accession>A0A066XB12</accession>
<dbReference type="CDD" id="cd17546">
    <property type="entry name" value="REC_hyHK_CKI1_RcsC-like"/>
    <property type="match status" value="1"/>
</dbReference>
<protein>
    <submittedName>
        <fullName evidence="4">Putative response regulator receiver protein</fullName>
    </submittedName>
</protein>
<dbReference type="AlphaFoldDB" id="A0A066XB12"/>
<organism evidence="4 5">
    <name type="scientific">Colletotrichum sublineola</name>
    <name type="common">Sorghum anthracnose fungus</name>
    <dbReference type="NCBI Taxonomy" id="1173701"/>
    <lineage>
        <taxon>Eukaryota</taxon>
        <taxon>Fungi</taxon>
        <taxon>Dikarya</taxon>
        <taxon>Ascomycota</taxon>
        <taxon>Pezizomycotina</taxon>
        <taxon>Sordariomycetes</taxon>
        <taxon>Hypocreomycetidae</taxon>
        <taxon>Glomerellales</taxon>
        <taxon>Glomerellaceae</taxon>
        <taxon>Colletotrichum</taxon>
        <taxon>Colletotrichum graminicola species complex</taxon>
    </lineage>
</organism>
<keyword evidence="5" id="KW-1185">Reference proteome</keyword>
<dbReference type="EMBL" id="JMSE01000967">
    <property type="protein sequence ID" value="KDN66122.1"/>
    <property type="molecule type" value="Genomic_DNA"/>
</dbReference>
<dbReference type="PANTHER" id="PTHR43719">
    <property type="entry name" value="TWO-COMPONENT HISTIDINE KINASE"/>
    <property type="match status" value="1"/>
</dbReference>
<keyword evidence="1" id="KW-0597">Phosphoprotein</keyword>
<evidence type="ECO:0000259" key="3">
    <source>
        <dbReference type="PROSITE" id="PS50110"/>
    </source>
</evidence>
<dbReference type="eggNOG" id="KOG0519">
    <property type="taxonomic scope" value="Eukaryota"/>
</dbReference>
<dbReference type="InterPro" id="IPR011006">
    <property type="entry name" value="CheY-like_superfamily"/>
</dbReference>
<evidence type="ECO:0000313" key="4">
    <source>
        <dbReference type="EMBL" id="KDN66122.1"/>
    </source>
</evidence>
<feature type="domain" description="Response regulatory" evidence="3">
    <location>
        <begin position="10"/>
        <end position="131"/>
    </location>
</feature>
<dbReference type="Gene3D" id="3.40.50.2300">
    <property type="match status" value="1"/>
</dbReference>
<evidence type="ECO:0000313" key="5">
    <source>
        <dbReference type="Proteomes" id="UP000027238"/>
    </source>
</evidence>
<comment type="caution">
    <text evidence="4">The sequence shown here is derived from an EMBL/GenBank/DDBJ whole genome shotgun (WGS) entry which is preliminary data.</text>
</comment>
<proteinExistence type="predicted"/>
<dbReference type="HOGENOM" id="CLU_130503_0_0_1"/>
<dbReference type="Proteomes" id="UP000027238">
    <property type="component" value="Unassembled WGS sequence"/>
</dbReference>
<dbReference type="GO" id="GO:0000160">
    <property type="term" value="P:phosphorelay signal transduction system"/>
    <property type="evidence" value="ECO:0007669"/>
    <property type="project" value="InterPro"/>
</dbReference>
<dbReference type="SUPFAM" id="SSF52172">
    <property type="entry name" value="CheY-like"/>
    <property type="match status" value="1"/>
</dbReference>